<dbReference type="EMBL" id="QJKJ01007701">
    <property type="protein sequence ID" value="RDX82194.1"/>
    <property type="molecule type" value="Genomic_DNA"/>
</dbReference>
<evidence type="ECO:0000313" key="3">
    <source>
        <dbReference type="Proteomes" id="UP000257109"/>
    </source>
</evidence>
<gene>
    <name evidence="2" type="primary">pol</name>
    <name evidence="2" type="ORF">CR513_37049</name>
</gene>
<sequence>CRPINFTIIRYVYPISRLYALLDELYIYEVDIIRYVKREGGEWKIAFKTKLRLYEWLIMPFRLTNAPSTFMQLMNHVLRFLIGKHVVVYFDYILVYSNCIDDHILHVKSVLLLLRQECLYVSIEKCMFYTSELVFLGYVVGFEGVKATQKIEGEVRSFHRRFVKDFSTLASPLNRIERLTNALILALPNFSKTFELEYDAPCGSRNFSTYDKELYALVRAYKCGSTTYCLKNFDHEALKHLRSQNKLNKRHAKCVEFLEQFSYVIKHT</sequence>
<dbReference type="InterPro" id="IPR043128">
    <property type="entry name" value="Rev_trsase/Diguanyl_cyclase"/>
</dbReference>
<name>A0A371FV49_MUCPR</name>
<dbReference type="Gene3D" id="3.10.10.10">
    <property type="entry name" value="HIV Type 1 Reverse Transcriptase, subunit A, domain 1"/>
    <property type="match status" value="1"/>
</dbReference>
<dbReference type="Proteomes" id="UP000257109">
    <property type="component" value="Unassembled WGS sequence"/>
</dbReference>
<feature type="non-terminal residue" evidence="2">
    <location>
        <position position="1"/>
    </location>
</feature>
<dbReference type="InterPro" id="IPR043502">
    <property type="entry name" value="DNA/RNA_pol_sf"/>
</dbReference>
<evidence type="ECO:0000259" key="1">
    <source>
        <dbReference type="Pfam" id="PF00078"/>
    </source>
</evidence>
<feature type="non-terminal residue" evidence="2">
    <location>
        <position position="268"/>
    </location>
</feature>
<accession>A0A371FV49</accession>
<dbReference type="InterPro" id="IPR000477">
    <property type="entry name" value="RT_dom"/>
</dbReference>
<dbReference type="PANTHER" id="PTHR37984:SF5">
    <property type="entry name" value="PROTEIN NYNRIN-LIKE"/>
    <property type="match status" value="1"/>
</dbReference>
<organism evidence="2 3">
    <name type="scientific">Mucuna pruriens</name>
    <name type="common">Velvet bean</name>
    <name type="synonym">Dolichos pruriens</name>
    <dbReference type="NCBI Taxonomy" id="157652"/>
    <lineage>
        <taxon>Eukaryota</taxon>
        <taxon>Viridiplantae</taxon>
        <taxon>Streptophyta</taxon>
        <taxon>Embryophyta</taxon>
        <taxon>Tracheophyta</taxon>
        <taxon>Spermatophyta</taxon>
        <taxon>Magnoliopsida</taxon>
        <taxon>eudicotyledons</taxon>
        <taxon>Gunneridae</taxon>
        <taxon>Pentapetalae</taxon>
        <taxon>rosids</taxon>
        <taxon>fabids</taxon>
        <taxon>Fabales</taxon>
        <taxon>Fabaceae</taxon>
        <taxon>Papilionoideae</taxon>
        <taxon>50 kb inversion clade</taxon>
        <taxon>NPAAA clade</taxon>
        <taxon>indigoferoid/millettioid clade</taxon>
        <taxon>Phaseoleae</taxon>
        <taxon>Mucuna</taxon>
    </lineage>
</organism>
<evidence type="ECO:0000313" key="2">
    <source>
        <dbReference type="EMBL" id="RDX82194.1"/>
    </source>
</evidence>
<reference evidence="2" key="1">
    <citation type="submission" date="2018-05" db="EMBL/GenBank/DDBJ databases">
        <title>Draft genome of Mucuna pruriens seed.</title>
        <authorList>
            <person name="Nnadi N.E."/>
            <person name="Vos R."/>
            <person name="Hasami M.H."/>
            <person name="Devisetty U.K."/>
            <person name="Aguiy J.C."/>
        </authorList>
    </citation>
    <scope>NUCLEOTIDE SEQUENCE [LARGE SCALE GENOMIC DNA]</scope>
    <source>
        <strain evidence="2">JCA_2017</strain>
    </source>
</reference>
<feature type="domain" description="Reverse transcriptase" evidence="1">
    <location>
        <begin position="47"/>
        <end position="139"/>
    </location>
</feature>
<dbReference type="CDD" id="cd01647">
    <property type="entry name" value="RT_LTR"/>
    <property type="match status" value="1"/>
</dbReference>
<dbReference type="PANTHER" id="PTHR37984">
    <property type="entry name" value="PROTEIN CBG26694"/>
    <property type="match status" value="1"/>
</dbReference>
<dbReference type="SUPFAM" id="SSF56672">
    <property type="entry name" value="DNA/RNA polymerases"/>
    <property type="match status" value="1"/>
</dbReference>
<dbReference type="OrthoDB" id="529980at2759"/>
<proteinExistence type="predicted"/>
<keyword evidence="3" id="KW-1185">Reference proteome</keyword>
<protein>
    <submittedName>
        <fullName evidence="2">Retrovirus-related Pol polyprotein from transposon 17.6</fullName>
    </submittedName>
</protein>
<comment type="caution">
    <text evidence="2">The sequence shown here is derived from an EMBL/GenBank/DDBJ whole genome shotgun (WGS) entry which is preliminary data.</text>
</comment>
<dbReference type="Gene3D" id="3.30.70.270">
    <property type="match status" value="1"/>
</dbReference>
<dbReference type="InterPro" id="IPR050951">
    <property type="entry name" value="Retrovirus_Pol_polyprotein"/>
</dbReference>
<dbReference type="Pfam" id="PF00078">
    <property type="entry name" value="RVT_1"/>
    <property type="match status" value="1"/>
</dbReference>
<dbReference type="AlphaFoldDB" id="A0A371FV49"/>